<dbReference type="CDD" id="cd01392">
    <property type="entry name" value="HTH_LacI"/>
    <property type="match status" value="1"/>
</dbReference>
<evidence type="ECO:0000256" key="3">
    <source>
        <dbReference type="ARBA" id="ARBA00023163"/>
    </source>
</evidence>
<evidence type="ECO:0000256" key="1">
    <source>
        <dbReference type="ARBA" id="ARBA00023015"/>
    </source>
</evidence>
<feature type="domain" description="HTH lacI-type" evidence="4">
    <location>
        <begin position="2"/>
        <end position="56"/>
    </location>
</feature>
<keyword evidence="3" id="KW-0804">Transcription</keyword>
<dbReference type="PROSITE" id="PS00356">
    <property type="entry name" value="HTH_LACI_1"/>
    <property type="match status" value="1"/>
</dbReference>
<keyword evidence="6" id="KW-1185">Reference proteome</keyword>
<dbReference type="PATRIC" id="fig|1302272.5.peg.1434"/>
<dbReference type="RefSeq" id="WP_056942198.1">
    <property type="nucleotide sequence ID" value="NZ_AZCX01000003.1"/>
</dbReference>
<dbReference type="InterPro" id="IPR010982">
    <property type="entry name" value="Lambda_DNA-bd_dom_sf"/>
</dbReference>
<evidence type="ECO:0000313" key="5">
    <source>
        <dbReference type="EMBL" id="KRK48323.1"/>
    </source>
</evidence>
<comment type="caution">
    <text evidence="5">The sequence shown here is derived from an EMBL/GenBank/DDBJ whole genome shotgun (WGS) entry which is preliminary data.</text>
</comment>
<dbReference type="InterPro" id="IPR028082">
    <property type="entry name" value="Peripla_BP_I"/>
</dbReference>
<dbReference type="SMART" id="SM00354">
    <property type="entry name" value="HTH_LACI"/>
    <property type="match status" value="1"/>
</dbReference>
<dbReference type="Pfam" id="PF13377">
    <property type="entry name" value="Peripla_BP_3"/>
    <property type="match status" value="1"/>
</dbReference>
<dbReference type="STRING" id="1302272.FC96_GL001423"/>
<dbReference type="PANTHER" id="PTHR30146:SF149">
    <property type="entry name" value="HTH-TYPE TRANSCRIPTIONAL REGULATOR EBGR"/>
    <property type="match status" value="1"/>
</dbReference>
<dbReference type="PROSITE" id="PS50932">
    <property type="entry name" value="HTH_LACI_2"/>
    <property type="match status" value="1"/>
</dbReference>
<proteinExistence type="predicted"/>
<organism evidence="5 6">
    <name type="scientific">Secundilactobacillus kimchicus JCM 15530</name>
    <dbReference type="NCBI Taxonomy" id="1302272"/>
    <lineage>
        <taxon>Bacteria</taxon>
        <taxon>Bacillati</taxon>
        <taxon>Bacillota</taxon>
        <taxon>Bacilli</taxon>
        <taxon>Lactobacillales</taxon>
        <taxon>Lactobacillaceae</taxon>
        <taxon>Secundilactobacillus</taxon>
    </lineage>
</organism>
<dbReference type="GO" id="GO:0000976">
    <property type="term" value="F:transcription cis-regulatory region binding"/>
    <property type="evidence" value="ECO:0007669"/>
    <property type="project" value="TreeGrafter"/>
</dbReference>
<dbReference type="PANTHER" id="PTHR30146">
    <property type="entry name" value="LACI-RELATED TRANSCRIPTIONAL REPRESSOR"/>
    <property type="match status" value="1"/>
</dbReference>
<gene>
    <name evidence="5" type="ORF">FC96_GL001423</name>
</gene>
<dbReference type="SUPFAM" id="SSF53822">
    <property type="entry name" value="Periplasmic binding protein-like I"/>
    <property type="match status" value="1"/>
</dbReference>
<keyword evidence="2" id="KW-0238">DNA-binding</keyword>
<sequence>MTTIKDVANLAGVSPATVSRILNFDNSLSVSDETRRKVLEVAEKLQYKKHGKKVKKSGDKIAIIQWRSDEEEMNDLYYYQIQYGIESEAAAVGVATERLSLTASVQINMDQYSGIIAIGKFDRTEVEQLSHYGQPIVFIGENYLLHRFDSVQSDFVSPVHWIINHFIDLNITDIGMLAGKEQTTTHHSTVRDPRIATFTSRMTELGLFEERFFFQGAYNPDSGYELMNNAIHTLQDRLPHVFIIGSDAMAIGALRALRQSNIEVPNRVSLISFNDVAIAKYASPTLSTVHVHTELMGQKAFELLLKRIKNPQKVPEAILLGTTIIKRESSL</sequence>
<dbReference type="Gene3D" id="3.40.50.2300">
    <property type="match status" value="2"/>
</dbReference>
<dbReference type="GO" id="GO:0003700">
    <property type="term" value="F:DNA-binding transcription factor activity"/>
    <property type="evidence" value="ECO:0007669"/>
    <property type="project" value="TreeGrafter"/>
</dbReference>
<dbReference type="Proteomes" id="UP000050911">
    <property type="component" value="Unassembled WGS sequence"/>
</dbReference>
<dbReference type="Pfam" id="PF00356">
    <property type="entry name" value="LacI"/>
    <property type="match status" value="1"/>
</dbReference>
<dbReference type="InterPro" id="IPR046335">
    <property type="entry name" value="LacI/GalR-like_sensor"/>
</dbReference>
<dbReference type="EMBL" id="AZCX01000003">
    <property type="protein sequence ID" value="KRK48323.1"/>
    <property type="molecule type" value="Genomic_DNA"/>
</dbReference>
<protein>
    <submittedName>
        <fullName evidence="5">Transcriptional regulator, LacI family</fullName>
    </submittedName>
</protein>
<dbReference type="CDD" id="cd01544">
    <property type="entry name" value="PBP1_GalR"/>
    <property type="match status" value="1"/>
</dbReference>
<dbReference type="OrthoDB" id="43195at2"/>
<dbReference type="InterPro" id="IPR000843">
    <property type="entry name" value="HTH_LacI"/>
</dbReference>
<evidence type="ECO:0000259" key="4">
    <source>
        <dbReference type="PROSITE" id="PS50932"/>
    </source>
</evidence>
<evidence type="ECO:0000313" key="6">
    <source>
        <dbReference type="Proteomes" id="UP000050911"/>
    </source>
</evidence>
<dbReference type="AlphaFoldDB" id="A0A0R1HUV1"/>
<accession>A0A0R1HUV1</accession>
<dbReference type="PRINTS" id="PR00036">
    <property type="entry name" value="HTHLACI"/>
</dbReference>
<dbReference type="SUPFAM" id="SSF47413">
    <property type="entry name" value="lambda repressor-like DNA-binding domains"/>
    <property type="match status" value="1"/>
</dbReference>
<dbReference type="Gene3D" id="1.10.260.40">
    <property type="entry name" value="lambda repressor-like DNA-binding domains"/>
    <property type="match status" value="1"/>
</dbReference>
<evidence type="ECO:0000256" key="2">
    <source>
        <dbReference type="ARBA" id="ARBA00023125"/>
    </source>
</evidence>
<keyword evidence="1" id="KW-0805">Transcription regulation</keyword>
<name>A0A0R1HUV1_9LACO</name>
<reference evidence="5 6" key="1">
    <citation type="journal article" date="2015" name="Genome Announc.">
        <title>Expanding the biotechnology potential of lactobacilli through comparative genomics of 213 strains and associated genera.</title>
        <authorList>
            <person name="Sun Z."/>
            <person name="Harris H.M."/>
            <person name="McCann A."/>
            <person name="Guo C."/>
            <person name="Argimon S."/>
            <person name="Zhang W."/>
            <person name="Yang X."/>
            <person name="Jeffery I.B."/>
            <person name="Cooney J.C."/>
            <person name="Kagawa T.F."/>
            <person name="Liu W."/>
            <person name="Song Y."/>
            <person name="Salvetti E."/>
            <person name="Wrobel A."/>
            <person name="Rasinkangas P."/>
            <person name="Parkhill J."/>
            <person name="Rea M.C."/>
            <person name="O'Sullivan O."/>
            <person name="Ritari J."/>
            <person name="Douillard F.P."/>
            <person name="Paul Ross R."/>
            <person name="Yang R."/>
            <person name="Briner A.E."/>
            <person name="Felis G.E."/>
            <person name="de Vos W.M."/>
            <person name="Barrangou R."/>
            <person name="Klaenhammer T.R."/>
            <person name="Caufield P.W."/>
            <person name="Cui Y."/>
            <person name="Zhang H."/>
            <person name="O'Toole P.W."/>
        </authorList>
    </citation>
    <scope>NUCLEOTIDE SEQUENCE [LARGE SCALE GENOMIC DNA]</scope>
    <source>
        <strain evidence="5 6">JCM 15530</strain>
    </source>
</reference>